<name>A0A917F147_9MICO</name>
<proteinExistence type="predicted"/>
<dbReference type="InterPro" id="IPR018757">
    <property type="entry name" value="DUF2316"/>
</dbReference>
<dbReference type="Pfam" id="PF10078">
    <property type="entry name" value="DUF2316"/>
    <property type="match status" value="1"/>
</dbReference>
<dbReference type="RefSeq" id="WP_188679483.1">
    <property type="nucleotide sequence ID" value="NZ_BMGP01000005.1"/>
</dbReference>
<keyword evidence="2" id="KW-1185">Reference proteome</keyword>
<organism evidence="1 2">
    <name type="scientific">Subtercola lobariae</name>
    <dbReference type="NCBI Taxonomy" id="1588641"/>
    <lineage>
        <taxon>Bacteria</taxon>
        <taxon>Bacillati</taxon>
        <taxon>Actinomycetota</taxon>
        <taxon>Actinomycetes</taxon>
        <taxon>Micrococcales</taxon>
        <taxon>Microbacteriaceae</taxon>
        <taxon>Subtercola</taxon>
    </lineage>
</organism>
<evidence type="ECO:0000313" key="2">
    <source>
        <dbReference type="Proteomes" id="UP000598775"/>
    </source>
</evidence>
<gene>
    <name evidence="1" type="ORF">GCM10011399_29490</name>
</gene>
<reference evidence="1 2" key="1">
    <citation type="journal article" date="2014" name="Int. J. Syst. Evol. Microbiol.">
        <title>Complete genome sequence of Corynebacterium casei LMG S-19264T (=DSM 44701T), isolated from a smear-ripened cheese.</title>
        <authorList>
            <consortium name="US DOE Joint Genome Institute (JGI-PGF)"/>
            <person name="Walter F."/>
            <person name="Albersmeier A."/>
            <person name="Kalinowski J."/>
            <person name="Ruckert C."/>
        </authorList>
    </citation>
    <scope>NUCLEOTIDE SEQUENCE [LARGE SCALE GENOMIC DNA]</scope>
    <source>
        <strain evidence="1 2">CGMCC 1.12976</strain>
    </source>
</reference>
<dbReference type="EMBL" id="BMGP01000005">
    <property type="protein sequence ID" value="GGF34482.1"/>
    <property type="molecule type" value="Genomic_DNA"/>
</dbReference>
<evidence type="ECO:0008006" key="3">
    <source>
        <dbReference type="Google" id="ProtNLM"/>
    </source>
</evidence>
<dbReference type="AlphaFoldDB" id="A0A917F147"/>
<dbReference type="Proteomes" id="UP000598775">
    <property type="component" value="Unassembled WGS sequence"/>
</dbReference>
<comment type="caution">
    <text evidence="1">The sequence shown here is derived from an EMBL/GenBank/DDBJ whole genome shotgun (WGS) entry which is preliminary data.</text>
</comment>
<protein>
    <recommendedName>
        <fullName evidence="3">DUF2316 family protein</fullName>
    </recommendedName>
</protein>
<accession>A0A917F147</accession>
<evidence type="ECO:0000313" key="1">
    <source>
        <dbReference type="EMBL" id="GGF34482.1"/>
    </source>
</evidence>
<sequence length="104" mass="11330">MSLTRRQIAATRDELAINLARSGLSAPDVAAALHLDLDRVHASLTVNGESPRDVWLIRDYLEHTIRLAGGAPHPYSSLTDEARASARGWFGIADLDEVLNRVDG</sequence>